<gene>
    <name evidence="1" type="ORF">BaRGS_00013428</name>
</gene>
<name>A0ABD0L7M4_9CAEN</name>
<dbReference type="EMBL" id="JACVVK020000076">
    <property type="protein sequence ID" value="KAK7495246.1"/>
    <property type="molecule type" value="Genomic_DNA"/>
</dbReference>
<dbReference type="Proteomes" id="UP001519460">
    <property type="component" value="Unassembled WGS sequence"/>
</dbReference>
<reference evidence="1 2" key="1">
    <citation type="journal article" date="2023" name="Sci. Data">
        <title>Genome assembly of the Korean intertidal mud-creeper Batillaria attramentaria.</title>
        <authorList>
            <person name="Patra A.K."/>
            <person name="Ho P.T."/>
            <person name="Jun S."/>
            <person name="Lee S.J."/>
            <person name="Kim Y."/>
            <person name="Won Y.J."/>
        </authorList>
    </citation>
    <scope>NUCLEOTIDE SEQUENCE [LARGE SCALE GENOMIC DNA]</scope>
    <source>
        <strain evidence="1">Wonlab-2016</strain>
    </source>
</reference>
<protein>
    <submittedName>
        <fullName evidence="1">Uncharacterized protein</fullName>
    </submittedName>
</protein>
<evidence type="ECO:0000313" key="1">
    <source>
        <dbReference type="EMBL" id="KAK7495246.1"/>
    </source>
</evidence>
<dbReference type="AlphaFoldDB" id="A0ABD0L7M4"/>
<proteinExistence type="predicted"/>
<evidence type="ECO:0000313" key="2">
    <source>
        <dbReference type="Proteomes" id="UP001519460"/>
    </source>
</evidence>
<organism evidence="1 2">
    <name type="scientific">Batillaria attramentaria</name>
    <dbReference type="NCBI Taxonomy" id="370345"/>
    <lineage>
        <taxon>Eukaryota</taxon>
        <taxon>Metazoa</taxon>
        <taxon>Spiralia</taxon>
        <taxon>Lophotrochozoa</taxon>
        <taxon>Mollusca</taxon>
        <taxon>Gastropoda</taxon>
        <taxon>Caenogastropoda</taxon>
        <taxon>Sorbeoconcha</taxon>
        <taxon>Cerithioidea</taxon>
        <taxon>Batillariidae</taxon>
        <taxon>Batillaria</taxon>
    </lineage>
</organism>
<feature type="non-terminal residue" evidence="1">
    <location>
        <position position="55"/>
    </location>
</feature>
<comment type="caution">
    <text evidence="1">The sequence shown here is derived from an EMBL/GenBank/DDBJ whole genome shotgun (WGS) entry which is preliminary data.</text>
</comment>
<sequence length="55" mass="5901">MRTETPRNGATLHVSLSLSGNVALCTALIRVTTSSAVPPKHGRFRHNICGNELSQ</sequence>
<accession>A0ABD0L7M4</accession>
<keyword evidence="2" id="KW-1185">Reference proteome</keyword>